<dbReference type="EMBL" id="CP119905">
    <property type="protein sequence ID" value="WFD24355.1"/>
    <property type="molecule type" value="Genomic_DNA"/>
</dbReference>
<dbReference type="SUPFAM" id="SSF50156">
    <property type="entry name" value="PDZ domain-like"/>
    <property type="match status" value="1"/>
</dbReference>
<dbReference type="PANTHER" id="PTHR12651">
    <property type="entry name" value="26S PROTEASOME NON-ATPASE REGULATORY SUBUNIT 9"/>
    <property type="match status" value="1"/>
</dbReference>
<dbReference type="PANTHER" id="PTHR12651:SF1">
    <property type="entry name" value="26S PROTEASOME NON-ATPASE REGULATORY SUBUNIT 9"/>
    <property type="match status" value="1"/>
</dbReference>
<evidence type="ECO:0000313" key="3">
    <source>
        <dbReference type="EMBL" id="WFD24355.1"/>
    </source>
</evidence>
<dbReference type="AlphaFoldDB" id="A0AAF0J4T4"/>
<dbReference type="Gene3D" id="6.10.140.1710">
    <property type="match status" value="1"/>
</dbReference>
<dbReference type="GO" id="GO:0070682">
    <property type="term" value="P:proteasome regulatory particle assembly"/>
    <property type="evidence" value="ECO:0007669"/>
    <property type="project" value="InterPro"/>
</dbReference>
<name>A0AAF0J4T4_9BASI</name>
<protein>
    <recommendedName>
        <fullName evidence="2">Nas2 N-terminal domain-containing protein</fullName>
    </recommendedName>
</protein>
<dbReference type="GO" id="GO:0005737">
    <property type="term" value="C:cytoplasm"/>
    <property type="evidence" value="ECO:0007669"/>
    <property type="project" value="TreeGrafter"/>
</dbReference>
<evidence type="ECO:0000313" key="4">
    <source>
        <dbReference type="Proteomes" id="UP001214415"/>
    </source>
</evidence>
<accession>A0AAF0J4T4</accession>
<keyword evidence="4" id="KW-1185">Reference proteome</keyword>
<organism evidence="3 4">
    <name type="scientific">Malassezia equina</name>
    <dbReference type="NCBI Taxonomy" id="1381935"/>
    <lineage>
        <taxon>Eukaryota</taxon>
        <taxon>Fungi</taxon>
        <taxon>Dikarya</taxon>
        <taxon>Basidiomycota</taxon>
        <taxon>Ustilaginomycotina</taxon>
        <taxon>Malasseziomycetes</taxon>
        <taxon>Malasseziales</taxon>
        <taxon>Malasseziaceae</taxon>
        <taxon>Malassezia</taxon>
    </lineage>
</organism>
<dbReference type="InterPro" id="IPR040815">
    <property type="entry name" value="Nas2_N"/>
</dbReference>
<feature type="domain" description="Nas2 N-terminal" evidence="2">
    <location>
        <begin position="12"/>
        <end position="82"/>
    </location>
</feature>
<evidence type="ECO:0000256" key="1">
    <source>
        <dbReference type="ARBA" id="ARBA00023186"/>
    </source>
</evidence>
<reference evidence="3" key="1">
    <citation type="submission" date="2023-03" db="EMBL/GenBank/DDBJ databases">
        <title>Mating type loci evolution in Malassezia.</title>
        <authorList>
            <person name="Coelho M.A."/>
        </authorList>
    </citation>
    <scope>NUCLEOTIDE SEQUENCE</scope>
    <source>
        <strain evidence="3">CBS 12830</strain>
    </source>
</reference>
<dbReference type="Gene3D" id="2.30.42.10">
    <property type="match status" value="1"/>
</dbReference>
<sequence>MNEQARSEAWHWHAKRQQIDAELAHYHAVLQQNQVTMTSHLLDAEGFPRADLDIPTIRQARSHIQRLRNDRREIDAQLAILLTHALPPATLSRPQAVAAAQKDGVRARPMAVRSVAPHGPAAEAQGLQAGDQLVRWGSWNPITSEHMSDLPATVKEGESIPIAVRRTLVDGRAVDVSIDLTPARWEGRGLLGCHIVPT</sequence>
<dbReference type="InterPro" id="IPR035269">
    <property type="entry name" value="PSMD9"/>
</dbReference>
<proteinExistence type="predicted"/>
<dbReference type="InterPro" id="IPR036034">
    <property type="entry name" value="PDZ_sf"/>
</dbReference>
<evidence type="ECO:0000259" key="2">
    <source>
        <dbReference type="Pfam" id="PF18265"/>
    </source>
</evidence>
<dbReference type="GO" id="GO:0005634">
    <property type="term" value="C:nucleus"/>
    <property type="evidence" value="ECO:0007669"/>
    <property type="project" value="TreeGrafter"/>
</dbReference>
<dbReference type="Proteomes" id="UP001214415">
    <property type="component" value="Chromosome 6"/>
</dbReference>
<dbReference type="Pfam" id="PF18265">
    <property type="entry name" value="Nas2_N"/>
    <property type="match status" value="1"/>
</dbReference>
<keyword evidence="1" id="KW-0143">Chaperone</keyword>
<gene>
    <name evidence="3" type="ORF">MEQU1_003054</name>
</gene>